<protein>
    <submittedName>
        <fullName evidence="1">Uncharacterized protein</fullName>
    </submittedName>
</protein>
<dbReference type="Proteomes" id="UP000828390">
    <property type="component" value="Unassembled WGS sequence"/>
</dbReference>
<reference evidence="1" key="2">
    <citation type="submission" date="2020-11" db="EMBL/GenBank/DDBJ databases">
        <authorList>
            <person name="McCartney M.A."/>
            <person name="Auch B."/>
            <person name="Kono T."/>
            <person name="Mallez S."/>
            <person name="Becker A."/>
            <person name="Gohl D.M."/>
            <person name="Silverstein K.A.T."/>
            <person name="Koren S."/>
            <person name="Bechman K.B."/>
            <person name="Herman A."/>
            <person name="Abrahante J.E."/>
            <person name="Garbe J."/>
        </authorList>
    </citation>
    <scope>NUCLEOTIDE SEQUENCE</scope>
    <source>
        <strain evidence="1">Duluth1</strain>
        <tissue evidence="1">Whole animal</tissue>
    </source>
</reference>
<gene>
    <name evidence="1" type="ORF">DPMN_024180</name>
</gene>
<evidence type="ECO:0000313" key="1">
    <source>
        <dbReference type="EMBL" id="KAH3861253.1"/>
    </source>
</evidence>
<sequence length="96" mass="10066">MPPPHASLVGGHRRWTNRGAVTVDAVSESYDPVTLANGSSLVFAWDCKALDAGSFEDATSRRRQVAATMTIVSTGVISLNTSAAPDIMTSTLSVCL</sequence>
<organism evidence="1 2">
    <name type="scientific">Dreissena polymorpha</name>
    <name type="common">Zebra mussel</name>
    <name type="synonym">Mytilus polymorpha</name>
    <dbReference type="NCBI Taxonomy" id="45954"/>
    <lineage>
        <taxon>Eukaryota</taxon>
        <taxon>Metazoa</taxon>
        <taxon>Spiralia</taxon>
        <taxon>Lophotrochozoa</taxon>
        <taxon>Mollusca</taxon>
        <taxon>Bivalvia</taxon>
        <taxon>Autobranchia</taxon>
        <taxon>Heteroconchia</taxon>
        <taxon>Euheterodonta</taxon>
        <taxon>Imparidentia</taxon>
        <taxon>Neoheterodontei</taxon>
        <taxon>Myida</taxon>
        <taxon>Dreissenoidea</taxon>
        <taxon>Dreissenidae</taxon>
        <taxon>Dreissena</taxon>
    </lineage>
</organism>
<name>A0A9D4RBD2_DREPO</name>
<accession>A0A9D4RBD2</accession>
<dbReference type="EMBL" id="JAIWYP010000002">
    <property type="protein sequence ID" value="KAH3861253.1"/>
    <property type="molecule type" value="Genomic_DNA"/>
</dbReference>
<keyword evidence="2" id="KW-1185">Reference proteome</keyword>
<comment type="caution">
    <text evidence="1">The sequence shown here is derived from an EMBL/GenBank/DDBJ whole genome shotgun (WGS) entry which is preliminary data.</text>
</comment>
<reference evidence="1" key="1">
    <citation type="journal article" date="2019" name="bioRxiv">
        <title>The Genome of the Zebra Mussel, Dreissena polymorpha: A Resource for Invasive Species Research.</title>
        <authorList>
            <person name="McCartney M.A."/>
            <person name="Auch B."/>
            <person name="Kono T."/>
            <person name="Mallez S."/>
            <person name="Zhang Y."/>
            <person name="Obille A."/>
            <person name="Becker A."/>
            <person name="Abrahante J.E."/>
            <person name="Garbe J."/>
            <person name="Badalamenti J.P."/>
            <person name="Herman A."/>
            <person name="Mangelson H."/>
            <person name="Liachko I."/>
            <person name="Sullivan S."/>
            <person name="Sone E.D."/>
            <person name="Koren S."/>
            <person name="Silverstein K.A.T."/>
            <person name="Beckman K.B."/>
            <person name="Gohl D.M."/>
        </authorList>
    </citation>
    <scope>NUCLEOTIDE SEQUENCE</scope>
    <source>
        <strain evidence="1">Duluth1</strain>
        <tissue evidence="1">Whole animal</tissue>
    </source>
</reference>
<dbReference type="AlphaFoldDB" id="A0A9D4RBD2"/>
<evidence type="ECO:0000313" key="2">
    <source>
        <dbReference type="Proteomes" id="UP000828390"/>
    </source>
</evidence>
<proteinExistence type="predicted"/>